<dbReference type="PROSITE" id="PS50011">
    <property type="entry name" value="PROTEIN_KINASE_DOM"/>
    <property type="match status" value="1"/>
</dbReference>
<dbReference type="SMART" id="SM00220">
    <property type="entry name" value="S_TKc"/>
    <property type="match status" value="1"/>
</dbReference>
<keyword evidence="8 11" id="KW-0067">ATP-binding</keyword>
<evidence type="ECO:0000256" key="5">
    <source>
        <dbReference type="ARBA" id="ARBA00022679"/>
    </source>
</evidence>
<sequence>KKKPPRWLEHIRRDVDPQEVWLVLGELGEGAFGKVWKAQNKVTGTLAAAKVIVTPREEELEDHLVEIEILASCHHPNVTELLDTLYWDGQLWILVEFCPGGSVDAVILELEKGLTEEQIRVVCKQLLLALQYLHGCRIIHRDIKAGNVLLTLDGDVKLADFGVSAKNSSAAQRRGSFIGTPYWMAPEVVQCETSKENPYDYKADIWSLGITLIEMAEMEPPHHELNPLRVLLKITKSQPPTLRHPKRWSEDFKDFLRKSLEKSPEARWSASQLLQHPFVAGVSDKRPLRELVAEARADVLEEEDGEEVVGEPITDPLDMLEQEGRRNEGEATDYAETRVEISPEEGLVKWEEDVVKRCLTGDHQPAGDAASPGTVMLAGEEPVACSGEGPAGKEAQYSAEDSSHVQILGPGEDESEDEVENSPGDNQPGAAPGNDWKGQDGNDGELGEDRLQVAAAPEGPSRAGPGEELGGLEGHRTVSEPQEDLGGHPKATSIVLVRTSNCCSWWQEPASLQRMVKKTRRFVVDGEEVRVTTSTVGARDGLGRSARRQELRELRVLQKEEQRAQSQLEQKFHQQREQMFRHIEQEMTSKKGFYDREVESWERRPRQLRERQELVFTTRLQSEAKHLKSLQEKVSQRRMQELKGDEREVRVWGSCGSKSPRDILSPGAGMKPHCSSPQEQRFLQQQQEELNAALQRVVQEHKKKMVSIDWECTSKIHSLRRARESVVWSMEEGHLQEKYQLFRQQVKEQHALQKQQLRKRHEKETERMNRFHQLLLEDLRSQQVQERTQLLRNQRCDAKSRLALFKDNLKVQEAPGAKQREKFKQLVQEEQQQRQEQQLQKLQQQQAENLAELEQMQREKMQLLAEQERRQLGRLEQEHNMELSEWRQRLVERRE</sequence>
<dbReference type="GO" id="GO:0005524">
    <property type="term" value="F:ATP binding"/>
    <property type="evidence" value="ECO:0007669"/>
    <property type="project" value="UniProtKB-UniRule"/>
</dbReference>
<dbReference type="PROSITE" id="PS00107">
    <property type="entry name" value="PROTEIN_KINASE_ATP"/>
    <property type="match status" value="1"/>
</dbReference>
<evidence type="ECO:0000256" key="2">
    <source>
        <dbReference type="ARBA" id="ARBA00012513"/>
    </source>
</evidence>
<proteinExistence type="inferred from homology"/>
<keyword evidence="12" id="KW-0175">Coiled coil</keyword>
<name>A0A093BPU7_CHAPE</name>
<evidence type="ECO:0000256" key="4">
    <source>
        <dbReference type="ARBA" id="ARBA00022553"/>
    </source>
</evidence>
<evidence type="ECO:0000313" key="16">
    <source>
        <dbReference type="Proteomes" id="UP000031515"/>
    </source>
</evidence>
<evidence type="ECO:0000313" key="15">
    <source>
        <dbReference type="EMBL" id="KFU94377.1"/>
    </source>
</evidence>
<dbReference type="InterPro" id="IPR017441">
    <property type="entry name" value="Protein_kinase_ATP_BS"/>
</dbReference>
<evidence type="ECO:0000256" key="3">
    <source>
        <dbReference type="ARBA" id="ARBA00022527"/>
    </source>
</evidence>
<evidence type="ECO:0000256" key="9">
    <source>
        <dbReference type="ARBA" id="ARBA00047899"/>
    </source>
</evidence>
<comment type="catalytic activity">
    <reaction evidence="9">
        <text>L-threonyl-[protein] + ATP = O-phospho-L-threonyl-[protein] + ADP + H(+)</text>
        <dbReference type="Rhea" id="RHEA:46608"/>
        <dbReference type="Rhea" id="RHEA-COMP:11060"/>
        <dbReference type="Rhea" id="RHEA-COMP:11605"/>
        <dbReference type="ChEBI" id="CHEBI:15378"/>
        <dbReference type="ChEBI" id="CHEBI:30013"/>
        <dbReference type="ChEBI" id="CHEBI:30616"/>
        <dbReference type="ChEBI" id="CHEBI:61977"/>
        <dbReference type="ChEBI" id="CHEBI:456216"/>
        <dbReference type="EC" id="2.7.11.1"/>
    </reaction>
</comment>
<evidence type="ECO:0000256" key="11">
    <source>
        <dbReference type="PROSITE-ProRule" id="PRU10141"/>
    </source>
</evidence>
<dbReference type="InterPro" id="IPR000719">
    <property type="entry name" value="Prot_kinase_dom"/>
</dbReference>
<dbReference type="InterPro" id="IPR051585">
    <property type="entry name" value="STE20_Ser/Thr_Kinases"/>
</dbReference>
<keyword evidence="16" id="KW-1185">Reference proteome</keyword>
<dbReference type="InterPro" id="IPR011009">
    <property type="entry name" value="Kinase-like_dom_sf"/>
</dbReference>
<keyword evidence="5" id="KW-0808">Transferase</keyword>
<keyword evidence="6 11" id="KW-0547">Nucleotide-binding</keyword>
<gene>
    <name evidence="15" type="ORF">M959_11388</name>
</gene>
<dbReference type="Pfam" id="PF12474">
    <property type="entry name" value="PKK"/>
    <property type="match status" value="2"/>
</dbReference>
<feature type="domain" description="Protein kinase" evidence="14">
    <location>
        <begin position="21"/>
        <end position="279"/>
    </location>
</feature>
<feature type="non-terminal residue" evidence="15">
    <location>
        <position position="895"/>
    </location>
</feature>
<feature type="region of interest" description="Disordered" evidence="13">
    <location>
        <begin position="382"/>
        <end position="489"/>
    </location>
</feature>
<evidence type="ECO:0000256" key="6">
    <source>
        <dbReference type="ARBA" id="ARBA00022741"/>
    </source>
</evidence>
<evidence type="ECO:0000256" key="10">
    <source>
        <dbReference type="ARBA" id="ARBA00048679"/>
    </source>
</evidence>
<feature type="non-terminal residue" evidence="15">
    <location>
        <position position="1"/>
    </location>
</feature>
<dbReference type="InterPro" id="IPR008271">
    <property type="entry name" value="Ser/Thr_kinase_AS"/>
</dbReference>
<dbReference type="EC" id="2.7.11.1" evidence="2"/>
<organism evidence="15 16">
    <name type="scientific">Chaetura pelagica</name>
    <name type="common">Chimney swift</name>
    <name type="synonym">Hirundo pelagica</name>
    <dbReference type="NCBI Taxonomy" id="8897"/>
    <lineage>
        <taxon>Eukaryota</taxon>
        <taxon>Metazoa</taxon>
        <taxon>Chordata</taxon>
        <taxon>Craniata</taxon>
        <taxon>Vertebrata</taxon>
        <taxon>Euteleostomi</taxon>
        <taxon>Archelosauria</taxon>
        <taxon>Archosauria</taxon>
        <taxon>Dinosauria</taxon>
        <taxon>Saurischia</taxon>
        <taxon>Theropoda</taxon>
        <taxon>Coelurosauria</taxon>
        <taxon>Aves</taxon>
        <taxon>Neognathae</taxon>
        <taxon>Neoaves</taxon>
        <taxon>Strisores</taxon>
        <taxon>Apodiformes</taxon>
        <taxon>Apodidae</taxon>
        <taxon>Apodinae</taxon>
        <taxon>Chaetura</taxon>
    </lineage>
</organism>
<dbReference type="PANTHER" id="PTHR46538:SF4">
    <property type="entry name" value="NON-SPECIFIC SERINE_THREONINE PROTEIN KINASE"/>
    <property type="match status" value="1"/>
</dbReference>
<feature type="coiled-coil region" evidence="12">
    <location>
        <begin position="547"/>
        <end position="574"/>
    </location>
</feature>
<dbReference type="Pfam" id="PF00069">
    <property type="entry name" value="Pkinase"/>
    <property type="match status" value="1"/>
</dbReference>
<feature type="binding site" evidence="11">
    <location>
        <position position="50"/>
    </location>
    <ligand>
        <name>ATP</name>
        <dbReference type="ChEBI" id="CHEBI:30616"/>
    </ligand>
</feature>
<keyword evidence="7 15" id="KW-0418">Kinase</keyword>
<dbReference type="PANTHER" id="PTHR46538">
    <property type="entry name" value="PROTEIN KINASE DOMAIN-CONTAINING PROTEIN"/>
    <property type="match status" value="1"/>
</dbReference>
<dbReference type="AlphaFoldDB" id="A0A093BPU7"/>
<keyword evidence="3" id="KW-0723">Serine/threonine-protein kinase</keyword>
<dbReference type="InterPro" id="IPR022165">
    <property type="entry name" value="PKK"/>
</dbReference>
<comment type="catalytic activity">
    <reaction evidence="10">
        <text>L-seryl-[protein] + ATP = O-phospho-L-seryl-[protein] + ADP + H(+)</text>
        <dbReference type="Rhea" id="RHEA:17989"/>
        <dbReference type="Rhea" id="RHEA-COMP:9863"/>
        <dbReference type="Rhea" id="RHEA-COMP:11604"/>
        <dbReference type="ChEBI" id="CHEBI:15378"/>
        <dbReference type="ChEBI" id="CHEBI:29999"/>
        <dbReference type="ChEBI" id="CHEBI:30616"/>
        <dbReference type="ChEBI" id="CHEBI:83421"/>
        <dbReference type="ChEBI" id="CHEBI:456216"/>
        <dbReference type="EC" id="2.7.11.1"/>
    </reaction>
</comment>
<dbReference type="PROSITE" id="PS00108">
    <property type="entry name" value="PROTEIN_KINASE_ST"/>
    <property type="match status" value="1"/>
</dbReference>
<dbReference type="FunFam" id="1.10.510.10:FF:000081">
    <property type="entry name" value="STE20-like serine/threonine-protein kinase"/>
    <property type="match status" value="1"/>
</dbReference>
<evidence type="ECO:0000256" key="8">
    <source>
        <dbReference type="ARBA" id="ARBA00022840"/>
    </source>
</evidence>
<dbReference type="Gene3D" id="3.30.200.20">
    <property type="entry name" value="Phosphorylase Kinase, domain 1"/>
    <property type="match status" value="1"/>
</dbReference>
<comment type="similarity">
    <text evidence="1">Belongs to the protein kinase superfamily. STE Ser/Thr protein kinase family. STE20 subfamily.</text>
</comment>
<protein>
    <recommendedName>
        <fullName evidence="2">non-specific serine/threonine protein kinase</fullName>
        <ecNumber evidence="2">2.7.11.1</ecNumber>
    </recommendedName>
</protein>
<accession>A0A093BPU7</accession>
<evidence type="ECO:0000256" key="7">
    <source>
        <dbReference type="ARBA" id="ARBA00022777"/>
    </source>
</evidence>
<dbReference type="Proteomes" id="UP000031515">
    <property type="component" value="Unassembled WGS sequence"/>
</dbReference>
<evidence type="ECO:0000256" key="13">
    <source>
        <dbReference type="SAM" id="MobiDB-lite"/>
    </source>
</evidence>
<dbReference type="Gene3D" id="1.10.510.10">
    <property type="entry name" value="Transferase(Phosphotransferase) domain 1"/>
    <property type="match status" value="1"/>
</dbReference>
<keyword evidence="4" id="KW-0597">Phosphoprotein</keyword>
<evidence type="ECO:0000256" key="1">
    <source>
        <dbReference type="ARBA" id="ARBA00008874"/>
    </source>
</evidence>
<dbReference type="GO" id="GO:0004674">
    <property type="term" value="F:protein serine/threonine kinase activity"/>
    <property type="evidence" value="ECO:0007669"/>
    <property type="project" value="UniProtKB-KW"/>
</dbReference>
<reference evidence="16" key="2">
    <citation type="journal article" date="2014" name="Science">
        <title>Comparative genomics reveals insights into avian genome evolution and adaptation.</title>
        <authorList>
            <consortium name="Avian Genome Consortium"/>
            <person name="Zhang G."/>
            <person name="Li C."/>
            <person name="Li Q."/>
            <person name="Li B."/>
            <person name="Larkin D.M."/>
            <person name="Lee C."/>
            <person name="Storz J.F."/>
            <person name="Antunes A."/>
            <person name="Greenwold M.J."/>
            <person name="Meredith R.W."/>
            <person name="Odeen A."/>
            <person name="Cui J."/>
            <person name="Zhou Q."/>
            <person name="Xu L."/>
            <person name="Pan H."/>
            <person name="Wang Z."/>
            <person name="Jin L."/>
            <person name="Zhang P."/>
            <person name="Hu H."/>
            <person name="Yang W."/>
            <person name="Hu J."/>
            <person name="Xiao J."/>
            <person name="Yang Z."/>
            <person name="Liu Y."/>
            <person name="Xie Q."/>
            <person name="Yu H."/>
            <person name="Lian J."/>
            <person name="Wen P."/>
            <person name="Zhang F."/>
            <person name="Li H."/>
            <person name="Zeng Y."/>
            <person name="Xiong Z."/>
            <person name="Liu S."/>
            <person name="Zhou L."/>
            <person name="Huang Z."/>
            <person name="An N."/>
            <person name="Wang J."/>
            <person name="Zheng Q."/>
            <person name="Xiong Y."/>
            <person name="Wang G."/>
            <person name="Wang B."/>
            <person name="Wang J."/>
            <person name="Fan Y."/>
            <person name="da Fonseca R.R."/>
            <person name="Alfaro-Nunez A."/>
            <person name="Schubert M."/>
            <person name="Orlando L."/>
            <person name="Mourier T."/>
            <person name="Howard J.T."/>
            <person name="Ganapathy G."/>
            <person name="Pfenning A."/>
            <person name="Whitney O."/>
            <person name="Rivas M.V."/>
            <person name="Hara E."/>
            <person name="Smith J."/>
            <person name="Farre M."/>
            <person name="Narayan J."/>
            <person name="Slavov G."/>
            <person name="Romanov M.N."/>
            <person name="Borges R."/>
            <person name="Machado J.P."/>
            <person name="Khan I."/>
            <person name="Springer M.S."/>
            <person name="Gatesy J."/>
            <person name="Hoffmann F.G."/>
            <person name="Opazo J.C."/>
            <person name="Hastad O."/>
            <person name="Sawyer R.H."/>
            <person name="Kim H."/>
            <person name="Kim K.W."/>
            <person name="Kim H.J."/>
            <person name="Cho S."/>
            <person name="Li N."/>
            <person name="Huang Y."/>
            <person name="Bruford M.W."/>
            <person name="Zhan X."/>
            <person name="Dixon A."/>
            <person name="Bertelsen M.F."/>
            <person name="Derryberry E."/>
            <person name="Warren W."/>
            <person name="Wilson R.K."/>
            <person name="Li S."/>
            <person name="Ray D.A."/>
            <person name="Green R.E."/>
            <person name="O'Brien S.J."/>
            <person name="Griffin D."/>
            <person name="Johnson W.E."/>
            <person name="Haussler D."/>
            <person name="Ryder O.A."/>
            <person name="Willerslev E."/>
            <person name="Graves G.R."/>
            <person name="Alstrom P."/>
            <person name="Fjeldsa J."/>
            <person name="Mindell D.P."/>
            <person name="Edwards S.V."/>
            <person name="Braun E.L."/>
            <person name="Rahbek C."/>
            <person name="Burt D.W."/>
            <person name="Houde P."/>
            <person name="Zhang Y."/>
            <person name="Yang H."/>
            <person name="Wang J."/>
            <person name="Jarvis E.D."/>
            <person name="Gilbert M.T."/>
            <person name="Wang J."/>
        </authorList>
    </citation>
    <scope>NUCLEOTIDE SEQUENCE [LARGE SCALE GENOMIC DNA]</scope>
</reference>
<feature type="compositionally biased region" description="Acidic residues" evidence="13">
    <location>
        <begin position="411"/>
        <end position="420"/>
    </location>
</feature>
<feature type="coiled-coil region" evidence="12">
    <location>
        <begin position="820"/>
        <end position="885"/>
    </location>
</feature>
<evidence type="ECO:0000259" key="14">
    <source>
        <dbReference type="PROSITE" id="PS50011"/>
    </source>
</evidence>
<reference evidence="15 16" key="1">
    <citation type="submission" date="2013-08" db="EMBL/GenBank/DDBJ databases">
        <title>Genome evolution of avian class.</title>
        <authorList>
            <person name="Zhang G."/>
            <person name="Li C."/>
        </authorList>
    </citation>
    <scope>NUCLEOTIDE SEQUENCE [LARGE SCALE GENOMIC DNA]</scope>
    <source>
        <strain evidence="15">M959</strain>
    </source>
</reference>
<evidence type="ECO:0000256" key="12">
    <source>
        <dbReference type="SAM" id="Coils"/>
    </source>
</evidence>
<dbReference type="EMBL" id="KN126993">
    <property type="protein sequence ID" value="KFU94377.1"/>
    <property type="molecule type" value="Genomic_DNA"/>
</dbReference>
<dbReference type="SUPFAM" id="SSF56112">
    <property type="entry name" value="Protein kinase-like (PK-like)"/>
    <property type="match status" value="1"/>
</dbReference>